<feature type="domain" description="Ribbon-helix-helix protein CopG" evidence="1">
    <location>
        <begin position="2"/>
        <end position="39"/>
    </location>
</feature>
<reference evidence="2" key="1">
    <citation type="submission" date="2022-05" db="EMBL/GenBank/DDBJ databases">
        <title>A methanotrophic Mycobacterium dominates a cave microbial ecosystem.</title>
        <authorList>
            <person name="Van Spanning R.J.M."/>
            <person name="Guan Q."/>
            <person name="Melkonian C."/>
            <person name="Gallant J."/>
            <person name="Polerecky L."/>
            <person name="Flot J.-F."/>
            <person name="Brandt B.W."/>
            <person name="Braster M."/>
            <person name="Iturbe Espinoza P."/>
            <person name="Aerts J."/>
            <person name="Meima-Franke M."/>
            <person name="Piersma S.R."/>
            <person name="Bunduc C."/>
            <person name="Ummels R."/>
            <person name="Pain A."/>
            <person name="Fleming E.J."/>
            <person name="van der Wel N."/>
            <person name="Gherman V.D."/>
            <person name="Sarbu S.M."/>
            <person name="Bodelier P.L.E."/>
            <person name="Bitter W."/>
        </authorList>
    </citation>
    <scope>NUCLEOTIDE SEQUENCE</scope>
    <source>
        <strain evidence="2">Sulfur Cave</strain>
    </source>
</reference>
<dbReference type="Pfam" id="PF01402">
    <property type="entry name" value="RHH_1"/>
    <property type="match status" value="1"/>
</dbReference>
<name>A0ABY4QJP3_9MYCO</name>
<dbReference type="Proteomes" id="UP001056610">
    <property type="component" value="Chromosome"/>
</dbReference>
<protein>
    <submittedName>
        <fullName evidence="2">Ribbon-helix-helix domain-containing protein</fullName>
    </submittedName>
</protein>
<dbReference type="RefSeq" id="WP_219065461.1">
    <property type="nucleotide sequence ID" value="NZ_CAJUXY010000001.1"/>
</dbReference>
<keyword evidence="3" id="KW-1185">Reference proteome</keyword>
<sequence length="94" mass="10561">MKRTNIYPAEAQTASLDKLAAQQGVSRAELIRQLLNRALTGVDDNLASDLEAIDGSFGALREIELPVRRPAGREKHRARASRSTTRSWWIPMCW</sequence>
<evidence type="ECO:0000313" key="3">
    <source>
        <dbReference type="Proteomes" id="UP001056610"/>
    </source>
</evidence>
<organism evidence="2 3">
    <name type="scientific">Candidatus Mycobacterium methanotrophicum</name>
    <dbReference type="NCBI Taxonomy" id="2943498"/>
    <lineage>
        <taxon>Bacteria</taxon>
        <taxon>Bacillati</taxon>
        <taxon>Actinomycetota</taxon>
        <taxon>Actinomycetes</taxon>
        <taxon>Mycobacteriales</taxon>
        <taxon>Mycobacteriaceae</taxon>
        <taxon>Mycobacterium</taxon>
    </lineage>
</organism>
<evidence type="ECO:0000259" key="1">
    <source>
        <dbReference type="Pfam" id="PF01402"/>
    </source>
</evidence>
<gene>
    <name evidence="2" type="ORF">M5I08_18745</name>
</gene>
<dbReference type="CDD" id="cd21631">
    <property type="entry name" value="RHH_CopG_NikR-like"/>
    <property type="match status" value="1"/>
</dbReference>
<dbReference type="EMBL" id="CP097320">
    <property type="protein sequence ID" value="UQX10200.1"/>
    <property type="molecule type" value="Genomic_DNA"/>
</dbReference>
<accession>A0ABY4QJP3</accession>
<evidence type="ECO:0000313" key="2">
    <source>
        <dbReference type="EMBL" id="UQX10200.1"/>
    </source>
</evidence>
<proteinExistence type="predicted"/>
<dbReference type="InterPro" id="IPR002145">
    <property type="entry name" value="CopG"/>
</dbReference>